<dbReference type="OrthoDB" id="3578885at2"/>
<feature type="transmembrane region" description="Helical" evidence="1">
    <location>
        <begin position="45"/>
        <end position="67"/>
    </location>
</feature>
<name>D2SE85_GEOOG</name>
<evidence type="ECO:0000313" key="3">
    <source>
        <dbReference type="Proteomes" id="UP000001382"/>
    </source>
</evidence>
<dbReference type="Proteomes" id="UP000001382">
    <property type="component" value="Chromosome"/>
</dbReference>
<keyword evidence="1" id="KW-0812">Transmembrane</keyword>
<feature type="transmembrane region" description="Helical" evidence="1">
    <location>
        <begin position="73"/>
        <end position="93"/>
    </location>
</feature>
<sequence>MSGYLTASWSDFSVSMVGASAALTGLLFVALSINIERILTSDALTARSLSTMILFVVPLVIGTLLLIPGQPRTALGVELVAAGIAAGACLLPVNRPASRGSLEPRYSWWLFRLLPSVTIALFLVLAGSSLIAGVGGGLYWVAPAAIEAFLAGLATVWVLLVEIRR</sequence>
<dbReference type="AlphaFoldDB" id="D2SE85"/>
<keyword evidence="1" id="KW-1133">Transmembrane helix</keyword>
<dbReference type="HOGENOM" id="CLU_135583_0_0_11"/>
<accession>D2SE85</accession>
<feature type="transmembrane region" description="Helical" evidence="1">
    <location>
        <begin position="113"/>
        <end position="132"/>
    </location>
</feature>
<protein>
    <recommendedName>
        <fullName evidence="4">Modulator of FtsH protease</fullName>
    </recommendedName>
</protein>
<feature type="transmembrane region" description="Helical" evidence="1">
    <location>
        <begin position="138"/>
        <end position="160"/>
    </location>
</feature>
<feature type="transmembrane region" description="Helical" evidence="1">
    <location>
        <begin position="12"/>
        <end position="33"/>
    </location>
</feature>
<dbReference type="eggNOG" id="ENOG5032ZK2">
    <property type="taxonomic scope" value="Bacteria"/>
</dbReference>
<dbReference type="EMBL" id="CP001867">
    <property type="protein sequence ID" value="ADB74557.1"/>
    <property type="molecule type" value="Genomic_DNA"/>
</dbReference>
<reference evidence="3" key="2">
    <citation type="submission" date="2010-01" db="EMBL/GenBank/DDBJ databases">
        <title>The complete genome of Geodermatophilus obscurus DSM 43160.</title>
        <authorList>
            <consortium name="US DOE Joint Genome Institute (JGI-PGF)"/>
            <person name="Lucas S."/>
            <person name="Copeland A."/>
            <person name="Lapidus A."/>
            <person name="Glavina del Rio T."/>
            <person name="Dalin E."/>
            <person name="Tice H."/>
            <person name="Bruce D."/>
            <person name="Goodwin L."/>
            <person name="Pitluck S."/>
            <person name="Kyrpides N."/>
            <person name="Mavromatis K."/>
            <person name="Ivanova N."/>
            <person name="Munk A.C."/>
            <person name="Brettin T."/>
            <person name="Detter J.C."/>
            <person name="Han C."/>
            <person name="Larimer F."/>
            <person name="Land M."/>
            <person name="Hauser L."/>
            <person name="Markowitz V."/>
            <person name="Cheng J.-F."/>
            <person name="Hugenholtz P."/>
            <person name="Woyke T."/>
            <person name="Wu D."/>
            <person name="Jando M."/>
            <person name="Schneider S."/>
            <person name="Klenk H.-P."/>
            <person name="Eisen J.A."/>
        </authorList>
    </citation>
    <scope>NUCLEOTIDE SEQUENCE [LARGE SCALE GENOMIC DNA]</scope>
    <source>
        <strain evidence="3">ATCC 25078 / DSM 43160 / JCM 3152 / KCC A-0152 / KCTC 9177 / NBRC 13315 / NRRL B-3577 / G-20</strain>
    </source>
</reference>
<dbReference type="KEGG" id="gob:Gobs_1852"/>
<evidence type="ECO:0000313" key="2">
    <source>
        <dbReference type="EMBL" id="ADB74557.1"/>
    </source>
</evidence>
<proteinExistence type="predicted"/>
<evidence type="ECO:0008006" key="4">
    <source>
        <dbReference type="Google" id="ProtNLM"/>
    </source>
</evidence>
<reference evidence="2 3" key="1">
    <citation type="journal article" date="2010" name="Stand. Genomic Sci.">
        <title>Complete genome sequence of Geodermatophilus obscurus type strain (G-20).</title>
        <authorList>
            <person name="Ivanova N."/>
            <person name="Sikorski J."/>
            <person name="Jando M."/>
            <person name="Munk C."/>
            <person name="Lapidus A."/>
            <person name="Glavina Del Rio T."/>
            <person name="Copeland A."/>
            <person name="Tice H."/>
            <person name="Cheng J.-F."/>
            <person name="Lucas S."/>
            <person name="Chen F."/>
            <person name="Nolan M."/>
            <person name="Bruce D."/>
            <person name="Goodwin L."/>
            <person name="Pitluck S."/>
            <person name="Mavromatis K."/>
            <person name="Mikhailova N."/>
            <person name="Pati A."/>
            <person name="Chen A."/>
            <person name="Palaniappan K."/>
            <person name="Land M."/>
            <person name="Hauser L."/>
            <person name="Chang Y.-J."/>
            <person name="Jeffries C.D."/>
            <person name="Meincke L."/>
            <person name="Brettin T."/>
            <person name="Detter J.C."/>
            <person name="Detter J.C."/>
            <person name="Rohde M."/>
            <person name="Goeker M."/>
            <person name="Bristow J."/>
            <person name="Eisen J.A."/>
            <person name="Markowitz V."/>
            <person name="Hugenholtz P."/>
            <person name="Kyrpides N.C."/>
            <person name="Klenk H.-P."/>
        </authorList>
    </citation>
    <scope>NUCLEOTIDE SEQUENCE [LARGE SCALE GENOMIC DNA]</scope>
    <source>
        <strain evidence="3">ATCC 25078 / DSM 43160 / JCM 3152 / KCC A-0152 / KCTC 9177 / NBRC 13315 / NRRL B-3577 / G-20</strain>
    </source>
</reference>
<keyword evidence="1" id="KW-0472">Membrane</keyword>
<gene>
    <name evidence="2" type="ordered locus">Gobs_1852</name>
</gene>
<dbReference type="RefSeq" id="WP_012947997.1">
    <property type="nucleotide sequence ID" value="NC_013757.1"/>
</dbReference>
<organism evidence="2 3">
    <name type="scientific">Geodermatophilus obscurus (strain ATCC 25078 / DSM 43160 / JCM 3152 / CCUG 61914 / KCC A-0152 / KCTC 9177 / NBRC 13315 / NRRL B-3577 / G-20)</name>
    <dbReference type="NCBI Taxonomy" id="526225"/>
    <lineage>
        <taxon>Bacteria</taxon>
        <taxon>Bacillati</taxon>
        <taxon>Actinomycetota</taxon>
        <taxon>Actinomycetes</taxon>
        <taxon>Geodermatophilales</taxon>
        <taxon>Geodermatophilaceae</taxon>
        <taxon>Geodermatophilus</taxon>
    </lineage>
</organism>
<evidence type="ECO:0000256" key="1">
    <source>
        <dbReference type="SAM" id="Phobius"/>
    </source>
</evidence>
<keyword evidence="3" id="KW-1185">Reference proteome</keyword>